<feature type="transmembrane region" description="Helical" evidence="7">
    <location>
        <begin position="105"/>
        <end position="123"/>
    </location>
</feature>
<dbReference type="AlphaFoldDB" id="A0A5C4MJJ4"/>
<keyword evidence="3 9" id="KW-0808">Transferase</keyword>
<evidence type="ECO:0000259" key="8">
    <source>
        <dbReference type="Pfam" id="PF02397"/>
    </source>
</evidence>
<feature type="domain" description="Bacterial sugar transferase" evidence="8">
    <location>
        <begin position="289"/>
        <end position="476"/>
    </location>
</feature>
<protein>
    <submittedName>
        <fullName evidence="9">Sugar transferase</fullName>
    </submittedName>
</protein>
<evidence type="ECO:0000256" key="4">
    <source>
        <dbReference type="ARBA" id="ARBA00022692"/>
    </source>
</evidence>
<evidence type="ECO:0000256" key="7">
    <source>
        <dbReference type="SAM" id="Phobius"/>
    </source>
</evidence>
<comment type="similarity">
    <text evidence="2">Belongs to the bacterial sugar transferase family.</text>
</comment>
<keyword evidence="6 7" id="KW-0472">Membrane</keyword>
<keyword evidence="5 7" id="KW-1133">Transmembrane helix</keyword>
<comment type="subcellular location">
    <subcellularLocation>
        <location evidence="1">Membrane</location>
        <topology evidence="1">Multi-pass membrane protein</topology>
    </subcellularLocation>
</comment>
<dbReference type="EMBL" id="VDFR01000083">
    <property type="protein sequence ID" value="TNC43194.1"/>
    <property type="molecule type" value="Genomic_DNA"/>
</dbReference>
<evidence type="ECO:0000256" key="3">
    <source>
        <dbReference type="ARBA" id="ARBA00022679"/>
    </source>
</evidence>
<proteinExistence type="inferred from homology"/>
<evidence type="ECO:0000256" key="6">
    <source>
        <dbReference type="ARBA" id="ARBA00023136"/>
    </source>
</evidence>
<comment type="caution">
    <text evidence="9">The sequence shown here is derived from an EMBL/GenBank/DDBJ whole genome shotgun (WGS) entry which is preliminary data.</text>
</comment>
<evidence type="ECO:0000256" key="2">
    <source>
        <dbReference type="ARBA" id="ARBA00006464"/>
    </source>
</evidence>
<dbReference type="Proteomes" id="UP000306740">
    <property type="component" value="Unassembled WGS sequence"/>
</dbReference>
<dbReference type="Pfam" id="PF02397">
    <property type="entry name" value="Bac_transf"/>
    <property type="match status" value="1"/>
</dbReference>
<evidence type="ECO:0000256" key="1">
    <source>
        <dbReference type="ARBA" id="ARBA00004141"/>
    </source>
</evidence>
<reference evidence="9 11" key="1">
    <citation type="submission" date="2019-05" db="EMBL/GenBank/DDBJ databases">
        <title>Mumia sp. nov., isolated from the intestinal contents of plateau pika (Ochotona curzoniae) in the Qinghai-Tibet plateau of China.</title>
        <authorList>
            <person name="Tian Z."/>
        </authorList>
    </citation>
    <scope>NUCLEOTIDE SEQUENCE [LARGE SCALE GENOMIC DNA]</scope>
    <source>
        <strain evidence="11">527</strain>
        <strain evidence="9">Z527</strain>
    </source>
</reference>
<dbReference type="PANTHER" id="PTHR30576">
    <property type="entry name" value="COLANIC BIOSYNTHESIS UDP-GLUCOSE LIPID CARRIER TRANSFERASE"/>
    <property type="match status" value="1"/>
</dbReference>
<name>A0A5C4MJJ4_9ACTN</name>
<dbReference type="GO" id="GO:0016780">
    <property type="term" value="F:phosphotransferase activity, for other substituted phosphate groups"/>
    <property type="evidence" value="ECO:0007669"/>
    <property type="project" value="TreeGrafter"/>
</dbReference>
<evidence type="ECO:0000313" key="10">
    <source>
        <dbReference type="EMBL" id="TNC43194.1"/>
    </source>
</evidence>
<organism evidence="9 11">
    <name type="scientific">Mumia zhuanghuii</name>
    <dbReference type="NCBI Taxonomy" id="2585211"/>
    <lineage>
        <taxon>Bacteria</taxon>
        <taxon>Bacillati</taxon>
        <taxon>Actinomycetota</taxon>
        <taxon>Actinomycetes</taxon>
        <taxon>Propionibacteriales</taxon>
        <taxon>Nocardioidaceae</taxon>
        <taxon>Mumia</taxon>
    </lineage>
</organism>
<feature type="transmembrane region" description="Helical" evidence="7">
    <location>
        <begin position="45"/>
        <end position="65"/>
    </location>
</feature>
<sequence>MKIDGVELLTEIDFSRDVRLGVADRTTRAEPESWLRRKMRNRSRMAALAFLLSTLGAALVAAVRAPFVGGYVWLVVAAIASTLVVEFFTIPAYERTRSLRPARHLVVSGAIVVLALTVTEVIKPATARVSMLLILTAAALSAGAVLLRYFVAAPRSTLLVGDRTGVGHFIAQWSERSDIVMKGICLVGDDDGPPTSDLAGIPVVGRLGDVTAAADALGVDEVVVAPGPSLSAYDVRRLNWALDHSLVELTVATEVHGAMPRRVQPRMLGRRLMLSVRPPRRPALALWLKGVIDWVGGVVLIAVLSPVFVAAAVAIKLTSPGPVLFRQTRTGLCGRPFAMIKFRTMVVDAEDQLSELMKLNEGAGPLFKLRDDPRVTRVGRFLRKTSLDELPQLFNVVRGEMSLIGPRPGLPQEVDTYDDWIRHRLQVRPGMTGLWQVSGRSNLSWQDSVRLDIDYVDNWTLRSDLAIAAKTARAVIRGDGAH</sequence>
<gene>
    <name evidence="10" type="ORF">FHE65_18880</name>
    <name evidence="9" type="ORF">FHE65_23870</name>
</gene>
<evidence type="ECO:0000313" key="9">
    <source>
        <dbReference type="EMBL" id="TNC39311.1"/>
    </source>
</evidence>
<accession>A0A5C4MJJ4</accession>
<dbReference type="EMBL" id="VDFR01000114">
    <property type="protein sequence ID" value="TNC39311.1"/>
    <property type="molecule type" value="Genomic_DNA"/>
</dbReference>
<feature type="transmembrane region" description="Helical" evidence="7">
    <location>
        <begin position="291"/>
        <end position="315"/>
    </location>
</feature>
<dbReference type="PANTHER" id="PTHR30576:SF10">
    <property type="entry name" value="SLL5057 PROTEIN"/>
    <property type="match status" value="1"/>
</dbReference>
<evidence type="ECO:0000313" key="11">
    <source>
        <dbReference type="Proteomes" id="UP000306740"/>
    </source>
</evidence>
<keyword evidence="4 7" id="KW-0812">Transmembrane</keyword>
<dbReference type="GO" id="GO:0016020">
    <property type="term" value="C:membrane"/>
    <property type="evidence" value="ECO:0007669"/>
    <property type="project" value="UniProtKB-SubCell"/>
</dbReference>
<feature type="transmembrane region" description="Helical" evidence="7">
    <location>
        <begin position="71"/>
        <end position="93"/>
    </location>
</feature>
<feature type="transmembrane region" description="Helical" evidence="7">
    <location>
        <begin position="129"/>
        <end position="151"/>
    </location>
</feature>
<dbReference type="OrthoDB" id="9808602at2"/>
<dbReference type="NCBIfam" id="TIGR03025">
    <property type="entry name" value="EPS_sugtrans"/>
    <property type="match status" value="1"/>
</dbReference>
<dbReference type="InterPro" id="IPR017475">
    <property type="entry name" value="EPS_sugar_tfrase"/>
</dbReference>
<dbReference type="InterPro" id="IPR003362">
    <property type="entry name" value="Bact_transf"/>
</dbReference>
<evidence type="ECO:0000256" key="5">
    <source>
        <dbReference type="ARBA" id="ARBA00022989"/>
    </source>
</evidence>